<name>A0A6P8NTS2_GEOSA</name>
<protein>
    <recommendedName>
        <fullName evidence="1">G patch domain-containing protein 4</fullName>
    </recommendedName>
</protein>
<dbReference type="Proteomes" id="UP000515159">
    <property type="component" value="Chromosome 16"/>
</dbReference>
<dbReference type="InterPro" id="IPR000467">
    <property type="entry name" value="G_patch_dom"/>
</dbReference>
<keyword evidence="4" id="KW-1185">Reference proteome</keyword>
<feature type="compositionally biased region" description="Basic residues" evidence="2">
    <location>
        <begin position="216"/>
        <end position="227"/>
    </location>
</feature>
<reference evidence="5 6" key="1">
    <citation type="submission" date="2025-04" db="UniProtKB">
        <authorList>
            <consortium name="RefSeq"/>
        </authorList>
    </citation>
    <scope>IDENTIFICATION</scope>
</reference>
<dbReference type="GO" id="GO:0003676">
    <property type="term" value="F:nucleic acid binding"/>
    <property type="evidence" value="ECO:0007669"/>
    <property type="project" value="InterPro"/>
</dbReference>
<evidence type="ECO:0000313" key="6">
    <source>
        <dbReference type="RefSeq" id="XP_033779763.1"/>
    </source>
</evidence>
<dbReference type="RefSeq" id="XP_033779762.1">
    <property type="nucleotide sequence ID" value="XM_033923871.1"/>
</dbReference>
<dbReference type="CTD" id="54865"/>
<sequence length="310" mass="34964">MSTPSEPKSSGMEFAEKQLKRHGWKQGKGLGKQESGISEAIKVKVKCGKAGVGHNSAEQFTFHWWDHVFNKTASNITVETDEDGIQMKQLTEGGGQISNKKPRKGLNSHTMLYGRFIKAATLMSGGEIAEEEPKLSESSEEDEEKLDLSSANKLTDEELRRACGGRTAHKGARHGLCMSAKLARLEEQEKAFLAAYEDKKLKEENGQKQQEVEKRTSRKRKKHKKSRRQADHAVESSEEREGPEEKRRKSKVAVKKRKQFEGLGEGQSKAGCSESDRWTAEQEEAREGIGKRKRTQTEKHKSIKKKKRNC</sequence>
<dbReference type="RefSeq" id="XP_033779763.1">
    <property type="nucleotide sequence ID" value="XM_033923872.1"/>
</dbReference>
<gene>
    <name evidence="5 6" type="primary">GPATCH4</name>
</gene>
<dbReference type="KEGG" id="gsh:117350009"/>
<evidence type="ECO:0000313" key="5">
    <source>
        <dbReference type="RefSeq" id="XP_033779762.1"/>
    </source>
</evidence>
<dbReference type="Pfam" id="PF01585">
    <property type="entry name" value="G-patch"/>
    <property type="match status" value="1"/>
</dbReference>
<dbReference type="InterPro" id="IPR050656">
    <property type="entry name" value="PINX1"/>
</dbReference>
<evidence type="ECO:0000256" key="2">
    <source>
        <dbReference type="SAM" id="MobiDB-lite"/>
    </source>
</evidence>
<proteinExistence type="predicted"/>
<dbReference type="PANTHER" id="PTHR23149:SF9">
    <property type="entry name" value="G PATCH DOMAIN-CONTAINING PROTEIN 4"/>
    <property type="match status" value="1"/>
</dbReference>
<dbReference type="OrthoDB" id="10019757at2759"/>
<feature type="compositionally biased region" description="Basic and acidic residues" evidence="2">
    <location>
        <begin position="274"/>
        <end position="300"/>
    </location>
</feature>
<evidence type="ECO:0000259" key="3">
    <source>
        <dbReference type="PROSITE" id="PS50174"/>
    </source>
</evidence>
<feature type="compositionally biased region" description="Basic and acidic residues" evidence="2">
    <location>
        <begin position="199"/>
        <end position="215"/>
    </location>
</feature>
<feature type="region of interest" description="Disordered" evidence="2">
    <location>
        <begin position="127"/>
        <end position="153"/>
    </location>
</feature>
<dbReference type="GeneID" id="117350009"/>
<feature type="compositionally biased region" description="Basic and acidic residues" evidence="2">
    <location>
        <begin position="228"/>
        <end position="247"/>
    </location>
</feature>
<feature type="compositionally biased region" description="Basic residues" evidence="2">
    <location>
        <begin position="301"/>
        <end position="310"/>
    </location>
</feature>
<accession>A0A6P8NTS2</accession>
<feature type="region of interest" description="Disordered" evidence="2">
    <location>
        <begin position="199"/>
        <end position="310"/>
    </location>
</feature>
<dbReference type="GO" id="GO:0005730">
    <property type="term" value="C:nucleolus"/>
    <property type="evidence" value="ECO:0007669"/>
    <property type="project" value="TreeGrafter"/>
</dbReference>
<organism evidence="4 5">
    <name type="scientific">Geotrypetes seraphini</name>
    <name type="common">Gaboon caecilian</name>
    <name type="synonym">Caecilia seraphini</name>
    <dbReference type="NCBI Taxonomy" id="260995"/>
    <lineage>
        <taxon>Eukaryota</taxon>
        <taxon>Metazoa</taxon>
        <taxon>Chordata</taxon>
        <taxon>Craniata</taxon>
        <taxon>Vertebrata</taxon>
        <taxon>Euteleostomi</taxon>
        <taxon>Amphibia</taxon>
        <taxon>Gymnophiona</taxon>
        <taxon>Geotrypetes</taxon>
    </lineage>
</organism>
<feature type="compositionally biased region" description="Basic residues" evidence="2">
    <location>
        <begin position="248"/>
        <end position="258"/>
    </location>
</feature>
<dbReference type="PANTHER" id="PTHR23149">
    <property type="entry name" value="G PATCH DOMAIN CONTAINING PROTEIN"/>
    <property type="match status" value="1"/>
</dbReference>
<evidence type="ECO:0000256" key="1">
    <source>
        <dbReference type="ARBA" id="ARBA00040365"/>
    </source>
</evidence>
<dbReference type="SMART" id="SM00443">
    <property type="entry name" value="G_patch"/>
    <property type="match status" value="1"/>
</dbReference>
<evidence type="ECO:0000313" key="4">
    <source>
        <dbReference type="Proteomes" id="UP000515159"/>
    </source>
</evidence>
<feature type="domain" description="G-patch" evidence="3">
    <location>
        <begin position="11"/>
        <end position="57"/>
    </location>
</feature>
<feature type="region of interest" description="Disordered" evidence="2">
    <location>
        <begin position="1"/>
        <end position="32"/>
    </location>
</feature>
<dbReference type="AlphaFoldDB" id="A0A6P8NTS2"/>
<dbReference type="PROSITE" id="PS50174">
    <property type="entry name" value="G_PATCH"/>
    <property type="match status" value="1"/>
</dbReference>